<dbReference type="NCBIfam" id="NF002010">
    <property type="entry name" value="PRK00811.1"/>
    <property type="match status" value="1"/>
</dbReference>
<comment type="catalytic activity">
    <reaction evidence="5 8">
        <text>S-adenosyl 3-(methylsulfanyl)propylamine + putrescine = S-methyl-5'-thioadenosine + spermidine + H(+)</text>
        <dbReference type="Rhea" id="RHEA:12721"/>
        <dbReference type="ChEBI" id="CHEBI:15378"/>
        <dbReference type="ChEBI" id="CHEBI:17509"/>
        <dbReference type="ChEBI" id="CHEBI:57443"/>
        <dbReference type="ChEBI" id="CHEBI:57834"/>
        <dbReference type="ChEBI" id="CHEBI:326268"/>
        <dbReference type="EC" id="2.5.1.16"/>
    </reaction>
</comment>
<dbReference type="Gene3D" id="2.30.140.10">
    <property type="entry name" value="Spermidine synthase, tetramerisation domain"/>
    <property type="match status" value="1"/>
</dbReference>
<dbReference type="EC" id="2.5.1.16" evidence="5"/>
<dbReference type="GO" id="GO:0005829">
    <property type="term" value="C:cytosol"/>
    <property type="evidence" value="ECO:0007669"/>
    <property type="project" value="TreeGrafter"/>
</dbReference>
<proteinExistence type="inferred from homology"/>
<gene>
    <name evidence="5" type="primary">speE</name>
    <name evidence="10" type="ORF">JCM31447_04230</name>
</gene>
<dbReference type="InterPro" id="IPR029063">
    <property type="entry name" value="SAM-dependent_MTases_sf"/>
</dbReference>
<keyword evidence="2 5" id="KW-0808">Transferase</keyword>
<keyword evidence="11" id="KW-1185">Reference proteome</keyword>
<evidence type="ECO:0000256" key="6">
    <source>
        <dbReference type="PROSITE-ProRule" id="PRU00354"/>
    </source>
</evidence>
<dbReference type="Pfam" id="PF01564">
    <property type="entry name" value="Spermine_synth"/>
    <property type="match status" value="1"/>
</dbReference>
<evidence type="ECO:0000256" key="1">
    <source>
        <dbReference type="ARBA" id="ARBA00007867"/>
    </source>
</evidence>
<dbReference type="GO" id="GO:0004766">
    <property type="term" value="F:spermidine synthase activity"/>
    <property type="evidence" value="ECO:0007669"/>
    <property type="project" value="UniProtKB-UniRule"/>
</dbReference>
<evidence type="ECO:0000256" key="2">
    <source>
        <dbReference type="ARBA" id="ARBA00022679"/>
    </source>
</evidence>
<dbReference type="Proteomes" id="UP000291236">
    <property type="component" value="Chromosome"/>
</dbReference>
<name>A0A4P2VH50_FLUSA</name>
<dbReference type="InterPro" id="IPR035246">
    <property type="entry name" value="Spermidine_synt_N"/>
</dbReference>
<evidence type="ECO:0000259" key="9">
    <source>
        <dbReference type="PROSITE" id="PS51006"/>
    </source>
</evidence>
<feature type="binding site" evidence="5">
    <location>
        <position position="183"/>
    </location>
    <ligand>
        <name>S-methyl-5'-thioadenosine</name>
        <dbReference type="ChEBI" id="CHEBI:17509"/>
    </ligand>
</feature>
<evidence type="ECO:0000256" key="3">
    <source>
        <dbReference type="ARBA" id="ARBA00023066"/>
    </source>
</evidence>
<evidence type="ECO:0000313" key="10">
    <source>
        <dbReference type="EMBL" id="BBH51991.1"/>
    </source>
</evidence>
<dbReference type="CDD" id="cd02440">
    <property type="entry name" value="AdoMet_MTases"/>
    <property type="match status" value="1"/>
</dbReference>
<comment type="subunit">
    <text evidence="5">Homodimer or homotetramer.</text>
</comment>
<comment type="function">
    <text evidence="5">Catalyzes the irreversible transfer of a propylamine group from the amino donor S-adenosylmethioninamine (decarboxy-AdoMet) to putrescine (1,4-diaminobutane) to yield spermidine.</text>
</comment>
<feature type="binding site" evidence="5">
    <location>
        <position position="82"/>
    </location>
    <ligand>
        <name>spermidine</name>
        <dbReference type="ChEBI" id="CHEBI:57834"/>
    </ligand>
</feature>
<feature type="binding site" evidence="5">
    <location>
        <position position="106"/>
    </location>
    <ligand>
        <name>spermidine</name>
        <dbReference type="ChEBI" id="CHEBI:57834"/>
    </ligand>
</feature>
<organism evidence="10 11">
    <name type="scientific">Fluviispira sanaruensis</name>
    <dbReference type="NCBI Taxonomy" id="2493639"/>
    <lineage>
        <taxon>Bacteria</taxon>
        <taxon>Pseudomonadati</taxon>
        <taxon>Bdellovibrionota</taxon>
        <taxon>Oligoflexia</taxon>
        <taxon>Silvanigrellales</taxon>
        <taxon>Silvanigrellaceae</taxon>
        <taxon>Fluviispira</taxon>
    </lineage>
</organism>
<evidence type="ECO:0000256" key="7">
    <source>
        <dbReference type="RuleBase" id="RU003836"/>
    </source>
</evidence>
<accession>A0A4P2VH50</accession>
<evidence type="ECO:0000313" key="11">
    <source>
        <dbReference type="Proteomes" id="UP000291236"/>
    </source>
</evidence>
<feature type="active site" description="Proton acceptor" evidence="5 6">
    <location>
        <position position="176"/>
    </location>
</feature>
<feature type="domain" description="PABS" evidence="9">
    <location>
        <begin position="22"/>
        <end position="256"/>
    </location>
</feature>
<dbReference type="EMBL" id="AP019368">
    <property type="protein sequence ID" value="BBH51991.1"/>
    <property type="molecule type" value="Genomic_DNA"/>
</dbReference>
<comment type="pathway">
    <text evidence="5">Amine and polyamine biosynthesis; spermidine biosynthesis; spermidine from putrescine: step 1/1.</text>
</comment>
<feature type="binding site" evidence="5">
    <location>
        <begin position="176"/>
        <end position="179"/>
    </location>
    <ligand>
        <name>spermidine</name>
        <dbReference type="ChEBI" id="CHEBI:57834"/>
    </ligand>
</feature>
<dbReference type="InterPro" id="IPR030374">
    <property type="entry name" value="PABS"/>
</dbReference>
<protein>
    <recommendedName>
        <fullName evidence="5">Polyamine aminopropyltransferase</fullName>
    </recommendedName>
    <alternativeName>
        <fullName evidence="5">Putrescine aminopropyltransferase</fullName>
        <shortName evidence="5">PAPT</shortName>
    </alternativeName>
    <alternativeName>
        <fullName evidence="5">Spermidine synthase</fullName>
        <shortName evidence="5">SPDS</shortName>
        <shortName evidence="5">SPDSY</shortName>
        <ecNumber evidence="5">2.5.1.16</ecNumber>
    </alternativeName>
</protein>
<dbReference type="UniPathway" id="UPA00248">
    <property type="reaction ID" value="UER00314"/>
</dbReference>
<keyword evidence="4 5" id="KW-0620">Polyamine biosynthesis</keyword>
<evidence type="ECO:0000256" key="4">
    <source>
        <dbReference type="ARBA" id="ARBA00023115"/>
    </source>
</evidence>
<feature type="binding site" evidence="5">
    <location>
        <begin position="157"/>
        <end position="158"/>
    </location>
    <ligand>
        <name>S-methyl-5'-thioadenosine</name>
        <dbReference type="ChEBI" id="CHEBI:17509"/>
    </ligand>
</feature>
<dbReference type="PANTHER" id="PTHR11558">
    <property type="entry name" value="SPERMIDINE/SPERMINE SYNTHASE"/>
    <property type="match status" value="1"/>
</dbReference>
<dbReference type="PROSITE" id="PS51006">
    <property type="entry name" value="PABS_2"/>
    <property type="match status" value="1"/>
</dbReference>
<dbReference type="Pfam" id="PF17284">
    <property type="entry name" value="Spermine_synt_N"/>
    <property type="match status" value="1"/>
</dbReference>
<keyword evidence="3 5" id="KW-0745">Spermidine biosynthesis</keyword>
<feature type="binding site" evidence="5">
    <location>
        <position position="51"/>
    </location>
    <ligand>
        <name>S-methyl-5'-thioadenosine</name>
        <dbReference type="ChEBI" id="CHEBI:17509"/>
    </ligand>
</feature>
<evidence type="ECO:0000256" key="5">
    <source>
        <dbReference type="HAMAP-Rule" id="MF_00198"/>
    </source>
</evidence>
<dbReference type="OrthoDB" id="5287969at2"/>
<evidence type="ECO:0000256" key="8">
    <source>
        <dbReference type="RuleBase" id="RU003837"/>
    </source>
</evidence>
<dbReference type="GO" id="GO:0008295">
    <property type="term" value="P:spermidine biosynthetic process"/>
    <property type="evidence" value="ECO:0007669"/>
    <property type="project" value="UniProtKB-UniRule"/>
</dbReference>
<dbReference type="Gene3D" id="3.40.50.150">
    <property type="entry name" value="Vaccinia Virus protein VP39"/>
    <property type="match status" value="1"/>
</dbReference>
<dbReference type="InterPro" id="IPR030373">
    <property type="entry name" value="PABS_CS"/>
</dbReference>
<feature type="binding site" evidence="5">
    <location>
        <position position="126"/>
    </location>
    <ligand>
        <name>S-methyl-5'-thioadenosine</name>
        <dbReference type="ChEBI" id="CHEBI:17509"/>
    </ligand>
</feature>
<sequence length="305" mass="34092">MFSKKIPYALGADSDNASPSLDLWYQERHNDEISFGLHVKKTLHTVQSPFQRVDVFESTGFGRVLTLDGLMMCSDRDEFVYHEMISHVPLLVHPNPRRVLVIGGGDGGTLREVLRHDCVEEAVLCEIDGEVVEAARQFFPALAVGLNHPRAKIHIGDGVEFVKNSPKGEFDVVIVDSTDPIGPGVGLFSGEFYNEVKRILTPGGIVMAQCESPWENKFDLAKVYGNLKHAFSSVYSMVGTIPSYPYGYWSWGFASDSQHPFEKIDLDRAKAIEKASKYYNIDIHRSAFALPNFLRQKLVNVVKNA</sequence>
<dbReference type="AlphaFoldDB" id="A0A4P2VH50"/>
<dbReference type="PANTHER" id="PTHR11558:SF11">
    <property type="entry name" value="SPERMIDINE SYNTHASE"/>
    <property type="match status" value="1"/>
</dbReference>
<dbReference type="NCBIfam" id="TIGR00417">
    <property type="entry name" value="speE"/>
    <property type="match status" value="1"/>
</dbReference>
<dbReference type="KEGG" id="sbf:JCM31447_04230"/>
<reference evidence="10 11" key="1">
    <citation type="submission" date="2018-12" db="EMBL/GenBank/DDBJ databases">
        <title>Rubrispira sanarue gen. nov., sp., nov., a member of the order Silvanigrellales, isolated from a brackish lake in Hamamatsu Japan.</title>
        <authorList>
            <person name="Maejima Y."/>
            <person name="Iino T."/>
            <person name="Muraguchi Y."/>
            <person name="Fukuda K."/>
            <person name="Nojiri H."/>
            <person name="Ohkuma M."/>
            <person name="Moriuchi R."/>
            <person name="Dohra H."/>
            <person name="Kimbara K."/>
            <person name="Shintani M."/>
        </authorList>
    </citation>
    <scope>NUCLEOTIDE SEQUENCE [LARGE SCALE GENOMIC DNA]</scope>
    <source>
        <strain evidence="10 11">RF1110005</strain>
    </source>
</reference>
<comment type="similarity">
    <text evidence="1 5 7">Belongs to the spermidine/spermine synthase family.</text>
</comment>
<dbReference type="InterPro" id="IPR037163">
    <property type="entry name" value="Spermidine_synt_N_sf"/>
</dbReference>
<dbReference type="RefSeq" id="WP_130606049.1">
    <property type="nucleotide sequence ID" value="NZ_AP019368.1"/>
</dbReference>
<dbReference type="SUPFAM" id="SSF53335">
    <property type="entry name" value="S-adenosyl-L-methionine-dependent methyltransferases"/>
    <property type="match status" value="1"/>
</dbReference>
<dbReference type="HAMAP" id="MF_00198">
    <property type="entry name" value="Spermidine_synth"/>
    <property type="match status" value="1"/>
</dbReference>
<dbReference type="PROSITE" id="PS01330">
    <property type="entry name" value="PABS_1"/>
    <property type="match status" value="1"/>
</dbReference>
<dbReference type="InterPro" id="IPR001045">
    <property type="entry name" value="Spermi_synthase"/>
</dbReference>